<protein>
    <recommendedName>
        <fullName evidence="8">Phosphoglycerate mutase</fullName>
        <ecNumber evidence="8">5.4.2.11</ecNumber>
    </recommendedName>
</protein>
<dbReference type="GeneID" id="7196508"/>
<evidence type="ECO:0000256" key="4">
    <source>
        <dbReference type="ARBA" id="ARBA00023235"/>
    </source>
</evidence>
<dbReference type="PaxDb" id="2850-Phatr51404"/>
<dbReference type="InParanoid" id="B7FPT5"/>
<dbReference type="NCBIfam" id="TIGR01258">
    <property type="entry name" value="pgm_1"/>
    <property type="match status" value="2"/>
</dbReference>
<name>B7FPT5_PHATC</name>
<dbReference type="STRING" id="556484.B7FPT5"/>
<evidence type="ECO:0000256" key="7">
    <source>
        <dbReference type="PIRSR" id="PIRSR613078-3"/>
    </source>
</evidence>
<evidence type="ECO:0000256" key="1">
    <source>
        <dbReference type="ARBA" id="ARBA00000380"/>
    </source>
</evidence>
<keyword evidence="4 8" id="KW-0413">Isomerase</keyword>
<dbReference type="OrthoDB" id="4818801at2759"/>
<evidence type="ECO:0000313" key="10">
    <source>
        <dbReference type="EMBL" id="EEC51229.1"/>
    </source>
</evidence>
<reference evidence="11" key="2">
    <citation type="submission" date="2008-08" db="EMBL/GenBank/DDBJ databases">
        <authorList>
            <consortium name="Diatom Consortium"/>
            <person name="Grigoriev I."/>
            <person name="Grimwood J."/>
            <person name="Kuo A."/>
            <person name="Otillar R.P."/>
            <person name="Salamov A."/>
            <person name="Detter J.C."/>
            <person name="Lindquist E."/>
            <person name="Shapiro H."/>
            <person name="Lucas S."/>
            <person name="Glavina del Rio T."/>
            <person name="Pitluck S."/>
            <person name="Rokhsar D."/>
            <person name="Bowler C."/>
        </authorList>
    </citation>
    <scope>GENOME REANNOTATION</scope>
    <source>
        <strain evidence="11">CCAP 1055/1</strain>
    </source>
</reference>
<evidence type="ECO:0000256" key="6">
    <source>
        <dbReference type="PIRSR" id="PIRSR613078-2"/>
    </source>
</evidence>
<dbReference type="Gene3D" id="3.40.50.1240">
    <property type="entry name" value="Phosphoglycerate mutase-like"/>
    <property type="match status" value="2"/>
</dbReference>
<dbReference type="AlphaFoldDB" id="B7FPT5"/>
<feature type="binding site" evidence="6">
    <location>
        <begin position="193"/>
        <end position="194"/>
    </location>
    <ligand>
        <name>substrate</name>
    </ligand>
</feature>
<evidence type="ECO:0000256" key="2">
    <source>
        <dbReference type="ARBA" id="ARBA00006717"/>
    </source>
</evidence>
<feature type="region of interest" description="Disordered" evidence="9">
    <location>
        <begin position="471"/>
        <end position="490"/>
    </location>
</feature>
<dbReference type="eggNOG" id="KOG0235">
    <property type="taxonomic scope" value="Eukaryota"/>
</dbReference>
<dbReference type="Pfam" id="PF00300">
    <property type="entry name" value="His_Phos_1"/>
    <property type="match status" value="2"/>
</dbReference>
<dbReference type="EC" id="5.4.2.11" evidence="8"/>
<feature type="site" description="Transition state stabilizer" evidence="7">
    <location>
        <position position="354"/>
    </location>
</feature>
<keyword evidence="11" id="KW-1185">Reference proteome</keyword>
<dbReference type="SUPFAM" id="SSF53254">
    <property type="entry name" value="Phosphoglycerate mutase-like"/>
    <property type="match status" value="2"/>
</dbReference>
<organism evidence="10 11">
    <name type="scientific">Phaeodactylum tricornutum (strain CCAP 1055/1)</name>
    <dbReference type="NCBI Taxonomy" id="556484"/>
    <lineage>
        <taxon>Eukaryota</taxon>
        <taxon>Sar</taxon>
        <taxon>Stramenopiles</taxon>
        <taxon>Ochrophyta</taxon>
        <taxon>Bacillariophyta</taxon>
        <taxon>Bacillariophyceae</taxon>
        <taxon>Bacillariophycidae</taxon>
        <taxon>Naviculales</taxon>
        <taxon>Phaeodactylaceae</taxon>
        <taxon>Phaeodactylum</taxon>
    </lineage>
</organism>
<sequence length="888" mass="101137">MDAITMRKLTLTMAVLLIVSGCEALLVFLPRRSPFTVISTRSSTNSAGLLHLHSKANESDGLEGKWIKVSSALDEGVDAANEEKEGAFLSSDYNSMNGYNTDLNRYHTMLRERGTFVEALFGQRRSFVIAKRDGDENEDGWRDMRRQRRPLWKHLLRLPISVAKNVLWKPPQPGTLILIRHGQSVWNSNKTFTGWADPDLSELGLREVEHAARLLLEGGYEIDVVFTSRLKRAIRSVWIILQELEEVYLPVFKSWRLNERMYGALTGLSKKETAEQLGSSIVQEWRGSLKSRPPALTPTHPFWPGKDRKYADLSSDQIPMTESLMDCMERTAPVWEDKIMYELRKGRNVMVVAHANTLRGLVKTIDGVSDEDIREVAIPTGIPIIYKFDENMKSIPPEGDRQTKSQIHMKGLFLEQPGLLKEALAREEEWSKQVPGYNPTMAKETSMTSLERSLFKLQAEREMNEWAGQFIDPDAPHEDDGNDGNEGKPMQWQDSIWAKGMNSVKSGEPFDPDTVDFHENKDMKHVDDLEDVPSENEVVANMVRNQPCITSFPSAYMIPGMGSVPVRRDAVIVIIRHGKTEHNKLGLFTGWEDAPLAREGVDEAREAGRLLKAHGFEFDVVYTSWLSRAIETAWHVIDEMDALWLPIVKTWRLNERMYGKLTGLSKQMVRQRHGPTQFKKWRRGYKDPPPPVSSFSQHYPGNDPRYEKYLNDIRYSASESIIRSIEKGRPTLHRKLPKSESLKNCMDRTIPFFTERIVPEAIDQGKRVLISSSENAIRGLLMHLCEIPEDKITELEIPNGLPLVFDLRSKCVKLLDDGTGRDPLEVHNFGKAASYLFRPCEDEDGNPDEECDIRFATDERFVLTNDDHATIAAIKKQIVSRNEAVLAE</sequence>
<evidence type="ECO:0000313" key="11">
    <source>
        <dbReference type="Proteomes" id="UP000000759"/>
    </source>
</evidence>
<feature type="binding site" evidence="6">
    <location>
        <begin position="259"/>
        <end position="262"/>
    </location>
    <ligand>
        <name>substrate</name>
    </ligand>
</feature>
<dbReference type="FunFam" id="3.40.50.1240:FF:000003">
    <property type="entry name" value="2,3-bisphosphoglycerate-dependent phosphoglycerate mutase"/>
    <property type="match status" value="1"/>
</dbReference>
<dbReference type="HOGENOM" id="CLU_328320_0_0_1"/>
<reference evidence="10 11" key="1">
    <citation type="journal article" date="2008" name="Nature">
        <title>The Phaeodactylum genome reveals the evolutionary history of diatom genomes.</title>
        <authorList>
            <person name="Bowler C."/>
            <person name="Allen A.E."/>
            <person name="Badger J.H."/>
            <person name="Grimwood J."/>
            <person name="Jabbari K."/>
            <person name="Kuo A."/>
            <person name="Maheswari U."/>
            <person name="Martens C."/>
            <person name="Maumus F."/>
            <person name="Otillar R.P."/>
            <person name="Rayko E."/>
            <person name="Salamov A."/>
            <person name="Vandepoele K."/>
            <person name="Beszteri B."/>
            <person name="Gruber A."/>
            <person name="Heijde M."/>
            <person name="Katinka M."/>
            <person name="Mock T."/>
            <person name="Valentin K."/>
            <person name="Verret F."/>
            <person name="Berges J.A."/>
            <person name="Brownlee C."/>
            <person name="Cadoret J.P."/>
            <person name="Chiovitti A."/>
            <person name="Choi C.J."/>
            <person name="Coesel S."/>
            <person name="De Martino A."/>
            <person name="Detter J.C."/>
            <person name="Durkin C."/>
            <person name="Falciatore A."/>
            <person name="Fournet J."/>
            <person name="Haruta M."/>
            <person name="Huysman M.J."/>
            <person name="Jenkins B.D."/>
            <person name="Jiroutova K."/>
            <person name="Jorgensen R.E."/>
            <person name="Joubert Y."/>
            <person name="Kaplan A."/>
            <person name="Kroger N."/>
            <person name="Kroth P.G."/>
            <person name="La Roche J."/>
            <person name="Lindquist E."/>
            <person name="Lommer M."/>
            <person name="Martin-Jezequel V."/>
            <person name="Lopez P.J."/>
            <person name="Lucas S."/>
            <person name="Mangogna M."/>
            <person name="McGinnis K."/>
            <person name="Medlin L.K."/>
            <person name="Montsant A."/>
            <person name="Oudot-Le Secq M.P."/>
            <person name="Napoli C."/>
            <person name="Obornik M."/>
            <person name="Parker M.S."/>
            <person name="Petit J.L."/>
            <person name="Porcel B.M."/>
            <person name="Poulsen N."/>
            <person name="Robison M."/>
            <person name="Rychlewski L."/>
            <person name="Rynearson T.A."/>
            <person name="Schmutz J."/>
            <person name="Shapiro H."/>
            <person name="Siaut M."/>
            <person name="Stanley M."/>
            <person name="Sussman M.R."/>
            <person name="Taylor A.R."/>
            <person name="Vardi A."/>
            <person name="von Dassow P."/>
            <person name="Vyverman W."/>
            <person name="Willis A."/>
            <person name="Wyrwicz L.S."/>
            <person name="Rokhsar D.S."/>
            <person name="Weissenbach J."/>
            <person name="Armbrust E.V."/>
            <person name="Green B.R."/>
            <person name="Van de Peer Y."/>
            <person name="Grigoriev I.V."/>
        </authorList>
    </citation>
    <scope>NUCLEOTIDE SEQUENCE [LARGE SCALE GENOMIC DNA]</scope>
    <source>
        <strain evidence="10 11">CCAP 1055/1</strain>
    </source>
</reference>
<dbReference type="InterPro" id="IPR005952">
    <property type="entry name" value="Phosphogly_mut1"/>
</dbReference>
<dbReference type="EMBL" id="CM000605">
    <property type="protein sequence ID" value="EEC51229.1"/>
    <property type="molecule type" value="Genomic_DNA"/>
</dbReference>
<dbReference type="KEGG" id="pti:PHATRDRAFT_42857"/>
<dbReference type="GO" id="GO:0004619">
    <property type="term" value="F:phosphoglycerate mutase activity"/>
    <property type="evidence" value="ECO:0007669"/>
    <property type="project" value="UniProtKB-EC"/>
</dbReference>
<dbReference type="HAMAP" id="MF_01039">
    <property type="entry name" value="PGAM_GpmA"/>
    <property type="match status" value="2"/>
</dbReference>
<dbReference type="RefSeq" id="XP_002176766.1">
    <property type="nucleotide sequence ID" value="XM_002176730.1"/>
</dbReference>
<evidence type="ECO:0000256" key="5">
    <source>
        <dbReference type="PIRSR" id="PIRSR613078-1"/>
    </source>
</evidence>
<dbReference type="InterPro" id="IPR013078">
    <property type="entry name" value="His_Pase_superF_clade-1"/>
</dbReference>
<feature type="binding site" evidence="6">
    <location>
        <position position="270"/>
    </location>
    <ligand>
        <name>substrate</name>
    </ligand>
</feature>
<feature type="binding site" evidence="6">
    <location>
        <begin position="180"/>
        <end position="187"/>
    </location>
    <ligand>
        <name>substrate</name>
    </ligand>
</feature>
<keyword evidence="3 8" id="KW-0324">Glycolysis</keyword>
<dbReference type="CDD" id="cd07067">
    <property type="entry name" value="HP_PGM_like"/>
    <property type="match status" value="2"/>
</dbReference>
<dbReference type="PANTHER" id="PTHR11931">
    <property type="entry name" value="PHOSPHOGLYCERATE MUTASE"/>
    <property type="match status" value="1"/>
</dbReference>
<evidence type="ECO:0000256" key="8">
    <source>
        <dbReference type="RuleBase" id="RU004511"/>
    </source>
</evidence>
<dbReference type="PROSITE" id="PS51257">
    <property type="entry name" value="PROKAR_LIPOPROTEIN"/>
    <property type="match status" value="1"/>
</dbReference>
<dbReference type="InterPro" id="IPR001345">
    <property type="entry name" value="PG/BPGM_mutase_AS"/>
</dbReference>
<dbReference type="GO" id="GO:0006096">
    <property type="term" value="P:glycolytic process"/>
    <property type="evidence" value="ECO:0007669"/>
    <property type="project" value="UniProtKB-KW"/>
</dbReference>
<dbReference type="PROSITE" id="PS00175">
    <property type="entry name" value="PG_MUTASE"/>
    <property type="match status" value="1"/>
</dbReference>
<comment type="similarity">
    <text evidence="2 8">Belongs to the phosphoglycerate mutase family. BPG-dependent PGAM subfamily.</text>
</comment>
<dbReference type="InterPro" id="IPR029033">
    <property type="entry name" value="His_PPase_superfam"/>
</dbReference>
<feature type="active site" description="Tele-phosphohistidine intermediate" evidence="5">
    <location>
        <position position="181"/>
    </location>
</feature>
<feature type="binding site" evidence="6">
    <location>
        <position position="232"/>
    </location>
    <ligand>
        <name>substrate</name>
    </ligand>
</feature>
<evidence type="ECO:0000256" key="9">
    <source>
        <dbReference type="SAM" id="MobiDB-lite"/>
    </source>
</evidence>
<dbReference type="SMART" id="SM00855">
    <property type="entry name" value="PGAM"/>
    <property type="match status" value="2"/>
</dbReference>
<accession>B7FPT5</accession>
<evidence type="ECO:0000256" key="3">
    <source>
        <dbReference type="ARBA" id="ARBA00023152"/>
    </source>
</evidence>
<dbReference type="Proteomes" id="UP000000759">
    <property type="component" value="Chromosome 1"/>
</dbReference>
<comment type="catalytic activity">
    <reaction evidence="1 8">
        <text>(2R)-2-phosphoglycerate = (2R)-3-phosphoglycerate</text>
        <dbReference type="Rhea" id="RHEA:15901"/>
        <dbReference type="ChEBI" id="CHEBI:58272"/>
        <dbReference type="ChEBI" id="CHEBI:58289"/>
        <dbReference type="EC" id="5.4.2.11"/>
    </reaction>
</comment>
<proteinExistence type="inferred from homology"/>
<feature type="active site" description="Proton donor/acceptor" evidence="5">
    <location>
        <position position="259"/>
    </location>
</feature>
<gene>
    <name evidence="10" type="primary">PGAM_1</name>
    <name evidence="10" type="ORF">PHATRDRAFT_42857</name>
</gene>